<evidence type="ECO:0000313" key="2">
    <source>
        <dbReference type="EMBL" id="KAG6010496.1"/>
    </source>
</evidence>
<feature type="signal peptide" evidence="1">
    <location>
        <begin position="1"/>
        <end position="16"/>
    </location>
</feature>
<comment type="caution">
    <text evidence="2">The sequence shown here is derived from an EMBL/GenBank/DDBJ whole genome shotgun (WGS) entry which is preliminary data.</text>
</comment>
<dbReference type="PANTHER" id="PTHR38123">
    <property type="entry name" value="CELL WALL SERINE-THREONINE-RICH GALACTOMANNOPROTEIN MP1 (AFU_ORTHOLOGUE AFUA_4G03240)"/>
    <property type="match status" value="1"/>
</dbReference>
<evidence type="ECO:0000313" key="3">
    <source>
        <dbReference type="Proteomes" id="UP000748025"/>
    </source>
</evidence>
<keyword evidence="1" id="KW-0732">Signal</keyword>
<dbReference type="EMBL" id="SRPW01000952">
    <property type="protein sequence ID" value="KAG6010496.1"/>
    <property type="molecule type" value="Genomic_DNA"/>
</dbReference>
<dbReference type="OrthoDB" id="3485059at2759"/>
<dbReference type="PANTHER" id="PTHR38123:SF1">
    <property type="entry name" value="HYDROPHOBIC SURFACE BINDING PROTEIN"/>
    <property type="match status" value="1"/>
</dbReference>
<sequence length="173" mass="18316">MFSLRNLVFLAVAVSGSVIPRDVGQVKKDLETINADTQAVTKAVNSFTSVVQGSEPMLAAENTLTHDIESATADTKAVGKVSESDADDIINYVHGHFQPSIDAALSALKSKKDKFKADGIARIVKMQLEKLKGVAGQLSEALVENAPASRVEPAKAIKAHIDAGLDDAIKDFS</sequence>
<reference evidence="2" key="1">
    <citation type="journal article" date="2020" name="bioRxiv">
        <title>Whole genome comparisons of ergot fungi reveals the divergence and evolution of species within the genus Claviceps are the result of varying mechanisms driving genome evolution and host range expansion.</title>
        <authorList>
            <person name="Wyka S.A."/>
            <person name="Mondo S.J."/>
            <person name="Liu M."/>
            <person name="Dettman J."/>
            <person name="Nalam V."/>
            <person name="Broders K.D."/>
        </authorList>
    </citation>
    <scope>NUCLEOTIDE SEQUENCE</scope>
    <source>
        <strain evidence="2">CCC 602</strain>
    </source>
</reference>
<protein>
    <recommendedName>
        <fullName evidence="4">Hydrophobic surface binding protein</fullName>
    </recommendedName>
</protein>
<dbReference type="Gene3D" id="1.20.1280.140">
    <property type="match status" value="1"/>
</dbReference>
<keyword evidence="3" id="KW-1185">Reference proteome</keyword>
<dbReference type="Pfam" id="PF12296">
    <property type="entry name" value="HsbA"/>
    <property type="match status" value="1"/>
</dbReference>
<dbReference type="AlphaFoldDB" id="A0A9P7SX70"/>
<dbReference type="Proteomes" id="UP000748025">
    <property type="component" value="Unassembled WGS sequence"/>
</dbReference>
<organism evidence="2 3">
    <name type="scientific">Claviceps pusilla</name>
    <dbReference type="NCBI Taxonomy" id="123648"/>
    <lineage>
        <taxon>Eukaryota</taxon>
        <taxon>Fungi</taxon>
        <taxon>Dikarya</taxon>
        <taxon>Ascomycota</taxon>
        <taxon>Pezizomycotina</taxon>
        <taxon>Sordariomycetes</taxon>
        <taxon>Hypocreomycetidae</taxon>
        <taxon>Hypocreales</taxon>
        <taxon>Clavicipitaceae</taxon>
        <taxon>Claviceps</taxon>
    </lineage>
</organism>
<feature type="chain" id="PRO_5040382020" description="Hydrophobic surface binding protein" evidence="1">
    <location>
        <begin position="17"/>
        <end position="173"/>
    </location>
</feature>
<accession>A0A9P7SX70</accession>
<dbReference type="GO" id="GO:0005576">
    <property type="term" value="C:extracellular region"/>
    <property type="evidence" value="ECO:0007669"/>
    <property type="project" value="TreeGrafter"/>
</dbReference>
<proteinExistence type="predicted"/>
<evidence type="ECO:0000256" key="1">
    <source>
        <dbReference type="SAM" id="SignalP"/>
    </source>
</evidence>
<dbReference type="InterPro" id="IPR021054">
    <property type="entry name" value="Cell_wall_mannoprotein_1"/>
</dbReference>
<gene>
    <name evidence="2" type="ORF">E4U43_008564</name>
</gene>
<evidence type="ECO:0008006" key="4">
    <source>
        <dbReference type="Google" id="ProtNLM"/>
    </source>
</evidence>
<name>A0A9P7SX70_9HYPO</name>